<sequence length="66" mass="7286">MVAEAAPDSAAEKTKEEVRSLLYSAARDCVPEQRNSLVAFQSQTGVEWLSNLPDGFALQLETRNFV</sequence>
<protein>
    <submittedName>
        <fullName evidence="1">Uncharacterized protein</fullName>
    </submittedName>
</protein>
<reference evidence="1 2" key="1">
    <citation type="journal article" date="2016" name="DNA Res.">
        <title>The draft genome of MD-2 pineapple using hybrid error correction of long reads.</title>
        <authorList>
            <person name="Redwan R.M."/>
            <person name="Saidin A."/>
            <person name="Kumar S.V."/>
        </authorList>
    </citation>
    <scope>NUCLEOTIDE SEQUENCE [LARGE SCALE GENOMIC DNA]</scope>
    <source>
        <strain evidence="2">cv. MD2</strain>
        <tissue evidence="1">Leaf</tissue>
    </source>
</reference>
<organism evidence="1 2">
    <name type="scientific">Ananas comosus</name>
    <name type="common">Pineapple</name>
    <name type="synonym">Ananas ananas</name>
    <dbReference type="NCBI Taxonomy" id="4615"/>
    <lineage>
        <taxon>Eukaryota</taxon>
        <taxon>Viridiplantae</taxon>
        <taxon>Streptophyta</taxon>
        <taxon>Embryophyta</taxon>
        <taxon>Tracheophyta</taxon>
        <taxon>Spermatophyta</taxon>
        <taxon>Magnoliopsida</taxon>
        <taxon>Liliopsida</taxon>
        <taxon>Poales</taxon>
        <taxon>Bromeliaceae</taxon>
        <taxon>Bromelioideae</taxon>
        <taxon>Ananas</taxon>
    </lineage>
</organism>
<evidence type="ECO:0000313" key="2">
    <source>
        <dbReference type="Proteomes" id="UP000092600"/>
    </source>
</evidence>
<name>A0A199VXK7_ANACO</name>
<evidence type="ECO:0000313" key="1">
    <source>
        <dbReference type="EMBL" id="OAY81435.1"/>
    </source>
</evidence>
<comment type="caution">
    <text evidence="1">The sequence shown here is derived from an EMBL/GenBank/DDBJ whole genome shotgun (WGS) entry which is preliminary data.</text>
</comment>
<accession>A0A199VXK7</accession>
<dbReference type="Proteomes" id="UP000092600">
    <property type="component" value="Unassembled WGS sequence"/>
</dbReference>
<dbReference type="PANTHER" id="PTHR36398:SF1">
    <property type="entry name" value="PLASMA MEMBRANE FUSION PROTEIN"/>
    <property type="match status" value="1"/>
</dbReference>
<dbReference type="EMBL" id="LSRQ01000666">
    <property type="protein sequence ID" value="OAY81435.1"/>
    <property type="molecule type" value="Genomic_DNA"/>
</dbReference>
<dbReference type="PANTHER" id="PTHR36398">
    <property type="entry name" value="PLASMA MEMBRANE FUSION PROTEIN"/>
    <property type="match status" value="1"/>
</dbReference>
<dbReference type="GO" id="GO:0009507">
    <property type="term" value="C:chloroplast"/>
    <property type="evidence" value="ECO:0007669"/>
    <property type="project" value="TreeGrafter"/>
</dbReference>
<proteinExistence type="predicted"/>
<dbReference type="AlphaFoldDB" id="A0A199VXK7"/>
<gene>
    <name evidence="1" type="ORF">ACMD2_01782</name>
</gene>